<evidence type="ECO:0000313" key="1">
    <source>
        <dbReference type="EMBL" id="TVS74450.1"/>
    </source>
</evidence>
<organism evidence="1 2">
    <name type="scientific">Mycobacterium helveticum</name>
    <dbReference type="NCBI Taxonomy" id="2592811"/>
    <lineage>
        <taxon>Bacteria</taxon>
        <taxon>Bacillati</taxon>
        <taxon>Actinomycetota</taxon>
        <taxon>Actinomycetes</taxon>
        <taxon>Mycobacteriales</taxon>
        <taxon>Mycobacteriaceae</taxon>
        <taxon>Mycobacterium</taxon>
    </lineage>
</organism>
<evidence type="ECO:0000313" key="2">
    <source>
        <dbReference type="Proteomes" id="UP000320513"/>
    </source>
</evidence>
<proteinExistence type="predicted"/>
<dbReference type="AlphaFoldDB" id="A0A557WMF4"/>
<reference evidence="1 2" key="1">
    <citation type="submission" date="2019-07" db="EMBL/GenBank/DDBJ databases">
        <title>New Mycobacterium species.</title>
        <authorList>
            <person name="Tortoli E."/>
            <person name="Ghielmetti G."/>
            <person name="Friedel U."/>
            <person name="Trovato A."/>
        </authorList>
    </citation>
    <scope>NUCLEOTIDE SEQUENCE [LARGE SCALE GENOMIC DNA]</scope>
    <source>
        <strain evidence="1 2">16-83</strain>
    </source>
</reference>
<dbReference type="EMBL" id="VMQU01000350">
    <property type="protein sequence ID" value="TVS74450.1"/>
    <property type="molecule type" value="Genomic_DNA"/>
</dbReference>
<accession>A0A557WMF4</accession>
<protein>
    <submittedName>
        <fullName evidence="1">IS3 family transposase</fullName>
    </submittedName>
</protein>
<name>A0A557WMF4_9MYCO</name>
<feature type="non-terminal residue" evidence="1">
    <location>
        <position position="82"/>
    </location>
</feature>
<dbReference type="Proteomes" id="UP000320513">
    <property type="component" value="Unassembled WGS sequence"/>
</dbReference>
<sequence length="82" mass="9274">MSVARFIADQRTKYRVPHAVTCRVLQVSLAWFSKWLGRAEDPDGLHTDTDRRRAELDVAVAKAFAKAKGLHGSPRLVDDLRE</sequence>
<gene>
    <name evidence="1" type="ORF">FPZ47_27880</name>
</gene>
<comment type="caution">
    <text evidence="1">The sequence shown here is derived from an EMBL/GenBank/DDBJ whole genome shotgun (WGS) entry which is preliminary data.</text>
</comment>
<keyword evidence="2" id="KW-1185">Reference proteome</keyword>